<evidence type="ECO:0000313" key="1">
    <source>
        <dbReference type="EMBL" id="MBP2371902.1"/>
    </source>
</evidence>
<dbReference type="PANTHER" id="PTHR16222:SF12">
    <property type="entry name" value="ADP-RIBOSYLGLYCOHYDROLASE-RELATED"/>
    <property type="match status" value="1"/>
</dbReference>
<comment type="caution">
    <text evidence="1">The sequence shown here is derived from an EMBL/GenBank/DDBJ whole genome shotgun (WGS) entry which is preliminary data.</text>
</comment>
<sequence>MTHDDVQNLVERFWQGKARGLLLGQACADGLATLFDGRAALGPAEFDDLSAAGERPFRHTAPTELALGIAEYLANHGIVRHAGAWVLQTYLANTWWAGQQRAGFGLDDTGLFKAVLEGRDLPRAATPRMGVDPAAVVAPFALTALGGPDLPEAARICSGLLTGDATAHAAAALFASAVALALAGDSGRPIRTDLLLRRLHDAAGPDAAPAIALLQQLAADGAPPSTARRVLLTEGLGAAGPAAAGVLAFLSHPDNPHQAVRYAVHIGGPSATIASMTGALAGARHGVQGLPLTWRSRLDGADRIEELADRLAQQHTAALSTGA</sequence>
<protein>
    <submittedName>
        <fullName evidence="1">ADP-ribosylglycohydrolase</fullName>
    </submittedName>
</protein>
<reference evidence="1 2" key="1">
    <citation type="submission" date="2021-03" db="EMBL/GenBank/DDBJ databases">
        <title>Sequencing the genomes of 1000 actinobacteria strains.</title>
        <authorList>
            <person name="Klenk H.-P."/>
        </authorList>
    </citation>
    <scope>NUCLEOTIDE SEQUENCE [LARGE SCALE GENOMIC DNA]</scope>
    <source>
        <strain evidence="1 2">DSM 45256</strain>
    </source>
</reference>
<name>A0ABS4W6R5_9PSEU</name>
<dbReference type="InterPro" id="IPR005502">
    <property type="entry name" value="Ribosyl_crysJ1"/>
</dbReference>
<proteinExistence type="predicted"/>
<accession>A0ABS4W6R5</accession>
<dbReference type="SUPFAM" id="SSF101478">
    <property type="entry name" value="ADP-ribosylglycohydrolase"/>
    <property type="match status" value="1"/>
</dbReference>
<gene>
    <name evidence="1" type="ORF">JOF36_007675</name>
</gene>
<evidence type="ECO:0000313" key="2">
    <source>
        <dbReference type="Proteomes" id="UP001519295"/>
    </source>
</evidence>
<dbReference type="EMBL" id="JAGINU010000004">
    <property type="protein sequence ID" value="MBP2371902.1"/>
    <property type="molecule type" value="Genomic_DNA"/>
</dbReference>
<keyword evidence="2" id="KW-1185">Reference proteome</keyword>
<dbReference type="Pfam" id="PF03747">
    <property type="entry name" value="ADP_ribosyl_GH"/>
    <property type="match status" value="1"/>
</dbReference>
<organism evidence="1 2">
    <name type="scientific">Pseudonocardia parietis</name>
    <dbReference type="NCBI Taxonomy" id="570936"/>
    <lineage>
        <taxon>Bacteria</taxon>
        <taxon>Bacillati</taxon>
        <taxon>Actinomycetota</taxon>
        <taxon>Actinomycetes</taxon>
        <taxon>Pseudonocardiales</taxon>
        <taxon>Pseudonocardiaceae</taxon>
        <taxon>Pseudonocardia</taxon>
    </lineage>
</organism>
<dbReference type="Gene3D" id="1.10.4080.10">
    <property type="entry name" value="ADP-ribosylation/Crystallin J1"/>
    <property type="match status" value="1"/>
</dbReference>
<dbReference type="PANTHER" id="PTHR16222">
    <property type="entry name" value="ADP-RIBOSYLGLYCOHYDROLASE"/>
    <property type="match status" value="1"/>
</dbReference>
<dbReference type="RefSeq" id="WP_210036967.1">
    <property type="nucleotide sequence ID" value="NZ_JAGINU010000004.1"/>
</dbReference>
<dbReference type="InterPro" id="IPR036705">
    <property type="entry name" value="Ribosyl_crysJ1_sf"/>
</dbReference>
<dbReference type="InterPro" id="IPR050792">
    <property type="entry name" value="ADP-ribosylglycohydrolase"/>
</dbReference>
<dbReference type="Proteomes" id="UP001519295">
    <property type="component" value="Unassembled WGS sequence"/>
</dbReference>